<feature type="transmembrane region" description="Helical" evidence="2">
    <location>
        <begin position="458"/>
        <end position="480"/>
    </location>
</feature>
<protein>
    <recommendedName>
        <fullName evidence="5">Phage tail tape measure protein</fullName>
    </recommendedName>
</protein>
<evidence type="ECO:0000256" key="1">
    <source>
        <dbReference type="SAM" id="MobiDB-lite"/>
    </source>
</evidence>
<proteinExistence type="predicted"/>
<keyword evidence="2" id="KW-1133">Transmembrane helix</keyword>
<organism evidence="3 4">
    <name type="scientific">Halomonas urumqiensis</name>
    <dbReference type="NCBI Taxonomy" id="1684789"/>
    <lineage>
        <taxon>Bacteria</taxon>
        <taxon>Pseudomonadati</taxon>
        <taxon>Pseudomonadota</taxon>
        <taxon>Gammaproteobacteria</taxon>
        <taxon>Oceanospirillales</taxon>
        <taxon>Halomonadaceae</taxon>
        <taxon>Halomonas</taxon>
    </lineage>
</organism>
<reference evidence="3 4" key="1">
    <citation type="submission" date="2018-01" db="EMBL/GenBank/DDBJ databases">
        <title>Halomonas endophytica sp. nov., isolated from storage liquid in the stems of Populus euphratica.</title>
        <authorList>
            <person name="Chen C."/>
        </authorList>
    </citation>
    <scope>NUCLEOTIDE SEQUENCE [LARGE SCALE GENOMIC DNA]</scope>
    <source>
        <strain evidence="3 4">BZ-SZ-XJ27</strain>
    </source>
</reference>
<evidence type="ECO:0000256" key="2">
    <source>
        <dbReference type="SAM" id="Phobius"/>
    </source>
</evidence>
<feature type="transmembrane region" description="Helical" evidence="2">
    <location>
        <begin position="492"/>
        <end position="520"/>
    </location>
</feature>
<dbReference type="Proteomes" id="UP000235547">
    <property type="component" value="Unassembled WGS sequence"/>
</dbReference>
<feature type="region of interest" description="Disordered" evidence="1">
    <location>
        <begin position="62"/>
        <end position="104"/>
    </location>
</feature>
<dbReference type="PANTHER" id="PTHR37813:SF1">
    <property type="entry name" value="FELS-2 PROPHAGE PROTEIN"/>
    <property type="match status" value="1"/>
</dbReference>
<dbReference type="AlphaFoldDB" id="A0A2N7UDQ4"/>
<evidence type="ECO:0000313" key="4">
    <source>
        <dbReference type="Proteomes" id="UP000235547"/>
    </source>
</evidence>
<sequence length="769" mass="81610">MAKDLNLSVTLKAINKATGPLKKILQGSRGVGRAMRETRGELKDFNDQQKRIQAFRDITRQSHATRDALREKRAELDRVSQEIDATTGPTKRLTNQQAKTQAAVDKLNREYRDQRERVRELAKGLPRATDGTRGLSQQQAALERKIRATTERLNAQRNALQRLSDADVSGRFNRMTGEIGRLGRRAVVAGGAAAAGIFGIANSTAGLGDNVAKSADKMGIGIGALQELRYAAERSGVSSQKLDSSTERFVKRLGEARQGSGAAAKAYEQLGLDANQLAELTPDAALGVVADRLAQVESHTDKVALAAQFFGREGVAMVNMLKDGSSGLEALRKDARATGYVLSDEAARDAEVFKDAMLDAELGMAGMKNTIGAELMPAITELMGDLSGWMRENRDQVKQFAKSFGNNLKAAVPIITDLAKGTARLATGIGEVVSKLAGMVGGYENLAMIAGGLFASKALLSVVSFGVGIVKAGGALLAFAKTLPAVATGVKALSVAFAATPIGWIVAGIAAVAAGALYLWKHWETIGPRFAALWESLKADAGAAWEWFKAAPRAALEAVKAMLADWDLKGMLKEKWDQAIDYLKNLPGRMKDAGIDLAKGLGDGIKNGAGNAWGAVKELATGTEHRARYELDTHSPSRVFRNIGHDVTDGLSLGIRRHRDDPASETRHMVKRLRDAGGGLVLGAAAMAGAASADADPLGGPRFDTRPALSSPSGGGLTLNGGIHISVQATPGMDEQALARYVAAEVQRALATAERDATARQRSAFYDVD</sequence>
<comment type="caution">
    <text evidence="3">The sequence shown here is derived from an EMBL/GenBank/DDBJ whole genome shotgun (WGS) entry which is preliminary data.</text>
</comment>
<name>A0A2N7UDQ4_9GAMM</name>
<feature type="compositionally biased region" description="Basic and acidic residues" evidence="1">
    <location>
        <begin position="62"/>
        <end position="81"/>
    </location>
</feature>
<keyword evidence="2" id="KW-0812">Transmembrane</keyword>
<dbReference type="EMBL" id="PNRG01000033">
    <property type="protein sequence ID" value="PMR78521.1"/>
    <property type="molecule type" value="Genomic_DNA"/>
</dbReference>
<evidence type="ECO:0008006" key="5">
    <source>
        <dbReference type="Google" id="ProtNLM"/>
    </source>
</evidence>
<dbReference type="OrthoDB" id="8019720at2"/>
<dbReference type="RefSeq" id="WP_102589582.1">
    <property type="nucleotide sequence ID" value="NZ_BNAE01000001.1"/>
</dbReference>
<feature type="compositionally biased region" description="Polar residues" evidence="1">
    <location>
        <begin position="83"/>
        <end position="100"/>
    </location>
</feature>
<keyword evidence="4" id="KW-1185">Reference proteome</keyword>
<dbReference type="PANTHER" id="PTHR37813">
    <property type="entry name" value="FELS-2 PROPHAGE PROTEIN"/>
    <property type="match status" value="1"/>
</dbReference>
<evidence type="ECO:0000313" key="3">
    <source>
        <dbReference type="EMBL" id="PMR78521.1"/>
    </source>
</evidence>
<keyword evidence="2" id="KW-0472">Membrane</keyword>
<accession>A0A2N7UDQ4</accession>
<gene>
    <name evidence="3" type="ORF">C1H70_17415</name>
</gene>